<reference evidence="1 2" key="1">
    <citation type="journal article" date="2017" name="BMC Biol.">
        <title>Genomic innovations, transcriptional plasticity and gene loss underlying the evolution and divergence of two highly polyphagous and invasive Helicoverpa pest species.</title>
        <authorList>
            <person name="Pearce S.L."/>
            <person name="Clarke D.F."/>
            <person name="East P.D."/>
            <person name="Elfekih S."/>
            <person name="Gordon K.H."/>
            <person name="Jermiin L.S."/>
            <person name="McGaughran A."/>
            <person name="Oakeshott J.G."/>
            <person name="Papanikolaou A."/>
            <person name="Perera O.P."/>
            <person name="Rane R.V."/>
            <person name="Richards S."/>
            <person name="Tay W.T."/>
            <person name="Walsh T.K."/>
            <person name="Anderson A."/>
            <person name="Anderson C.J."/>
            <person name="Asgari S."/>
            <person name="Board P.G."/>
            <person name="Bretschneider A."/>
            <person name="Campbell P.M."/>
            <person name="Chertemps T."/>
            <person name="Christeller J.T."/>
            <person name="Coppin C.W."/>
            <person name="Downes S.J."/>
            <person name="Duan G."/>
            <person name="Farnsworth C.A."/>
            <person name="Good R.T."/>
            <person name="Han L.B."/>
            <person name="Han Y.C."/>
            <person name="Hatje K."/>
            <person name="Horne I."/>
            <person name="Huang Y.P."/>
            <person name="Hughes D.S."/>
            <person name="Jacquin-Joly E."/>
            <person name="James W."/>
            <person name="Jhangiani S."/>
            <person name="Kollmar M."/>
            <person name="Kuwar S.S."/>
            <person name="Li S."/>
            <person name="Liu N.Y."/>
            <person name="Maibeche M.T."/>
            <person name="Miller J.R."/>
            <person name="Montagne N."/>
            <person name="Perry T."/>
            <person name="Qu J."/>
            <person name="Song S.V."/>
            <person name="Sutton G.G."/>
            <person name="Vogel H."/>
            <person name="Walenz B.P."/>
            <person name="Xu W."/>
            <person name="Zhang H.J."/>
            <person name="Zou Z."/>
            <person name="Batterham P."/>
            <person name="Edwards O.R."/>
            <person name="Feyereisen R."/>
            <person name="Gibbs R.A."/>
            <person name="Heckel D.G."/>
            <person name="McGrath A."/>
            <person name="Robin C."/>
            <person name="Scherer S.E."/>
            <person name="Worley K.C."/>
            <person name="Wu Y.D."/>
        </authorList>
    </citation>
    <scope>NUCLEOTIDE SEQUENCE [LARGE SCALE GENOMIC DNA]</scope>
    <source>
        <strain evidence="1">Harm_GR_Male_#8</strain>
        <tissue evidence="1">Whole organism</tissue>
    </source>
</reference>
<name>A0A2W1BUK2_HELAM</name>
<proteinExistence type="predicted"/>
<dbReference type="Proteomes" id="UP000249218">
    <property type="component" value="Unassembled WGS sequence"/>
</dbReference>
<evidence type="ECO:0000313" key="2">
    <source>
        <dbReference type="Proteomes" id="UP000249218"/>
    </source>
</evidence>
<accession>A0A2W1BUK2</accession>
<sequence>MCSYIQGGLLIITLISNTQTSTTVDKLKTNASLYNDSNAINKTLNQIKKIQNATKEPTKEWKFEDYMKKFEPATIWEQIDKQKKYNGLVLTDEEQSEIMFQGMDPTDELMELKIENGDPKIILENDARRGWKPPRGASRYKRDRFYLRRRMYELMKQAIYQTRNKMVVMQVQRDKYSNSSLYKMGFLMNKADNAAKTFGKFSFRAFRGCLLSREKVSYRMPLFDLLTTNERQLSLWFSVEILADLIKKNDEICKAIFKNQTERRIETFDERFIN</sequence>
<keyword evidence="2" id="KW-1185">Reference proteome</keyword>
<dbReference type="AlphaFoldDB" id="A0A2W1BUK2"/>
<evidence type="ECO:0000313" key="1">
    <source>
        <dbReference type="EMBL" id="PZC78728.1"/>
    </source>
</evidence>
<dbReference type="EMBL" id="KZ149896">
    <property type="protein sequence ID" value="PZC78728.1"/>
    <property type="molecule type" value="Genomic_DNA"/>
</dbReference>
<dbReference type="OrthoDB" id="7455276at2759"/>
<gene>
    <name evidence="1" type="primary">HaOG217186</name>
    <name evidence="1" type="ORF">B5X24_HaOG217186</name>
</gene>
<organism evidence="1 2">
    <name type="scientific">Helicoverpa armigera</name>
    <name type="common">Cotton bollworm</name>
    <name type="synonym">Heliothis armigera</name>
    <dbReference type="NCBI Taxonomy" id="29058"/>
    <lineage>
        <taxon>Eukaryota</taxon>
        <taxon>Metazoa</taxon>
        <taxon>Ecdysozoa</taxon>
        <taxon>Arthropoda</taxon>
        <taxon>Hexapoda</taxon>
        <taxon>Insecta</taxon>
        <taxon>Pterygota</taxon>
        <taxon>Neoptera</taxon>
        <taxon>Endopterygota</taxon>
        <taxon>Lepidoptera</taxon>
        <taxon>Glossata</taxon>
        <taxon>Ditrysia</taxon>
        <taxon>Noctuoidea</taxon>
        <taxon>Noctuidae</taxon>
        <taxon>Heliothinae</taxon>
        <taxon>Helicoverpa</taxon>
    </lineage>
</organism>
<protein>
    <submittedName>
        <fullName evidence="1">Uncharacterized protein</fullName>
    </submittedName>
</protein>